<feature type="region of interest" description="Disordered" evidence="5">
    <location>
        <begin position="504"/>
        <end position="528"/>
    </location>
</feature>
<evidence type="ECO:0000313" key="9">
    <source>
        <dbReference type="Proteomes" id="UP000422736"/>
    </source>
</evidence>
<dbReference type="PANTHER" id="PTHR46621">
    <property type="entry name" value="SNRNA-ACTIVATING PROTEIN COMPLEX SUBUNIT 4"/>
    <property type="match status" value="1"/>
</dbReference>
<dbReference type="Gene3D" id="1.10.10.60">
    <property type="entry name" value="Homeodomain-like"/>
    <property type="match status" value="3"/>
</dbReference>
<accession>A0ABX6ERQ2</accession>
<dbReference type="InterPro" id="IPR017930">
    <property type="entry name" value="Myb_dom"/>
</dbReference>
<feature type="compositionally biased region" description="Basic and acidic residues" evidence="5">
    <location>
        <begin position="345"/>
        <end position="356"/>
    </location>
</feature>
<dbReference type="EMBL" id="CP015055">
    <property type="protein sequence ID" value="QGN14412.1"/>
    <property type="molecule type" value="Genomic_DNA"/>
</dbReference>
<feature type="region of interest" description="Disordered" evidence="5">
    <location>
        <begin position="377"/>
        <end position="412"/>
    </location>
</feature>
<dbReference type="InterPro" id="IPR001005">
    <property type="entry name" value="SANT/Myb"/>
</dbReference>
<dbReference type="PROSITE" id="PS50090">
    <property type="entry name" value="MYB_LIKE"/>
    <property type="match status" value="3"/>
</dbReference>
<feature type="compositionally biased region" description="Basic residues" evidence="5">
    <location>
        <begin position="661"/>
        <end position="672"/>
    </location>
</feature>
<feature type="compositionally biased region" description="Polar residues" evidence="5">
    <location>
        <begin position="583"/>
        <end position="607"/>
    </location>
</feature>
<gene>
    <name evidence="8" type="primary">BAS1</name>
    <name evidence="8" type="ORF">FIM1_1072</name>
</gene>
<proteinExistence type="predicted"/>
<keyword evidence="3" id="KW-0804">Transcription</keyword>
<reference evidence="8 9" key="1">
    <citation type="submission" date="2016-03" db="EMBL/GenBank/DDBJ databases">
        <title>How can Kluyveromyces marxianus grow so fast - potential evolutionary course in Saccharomyces Complex revealed by comparative genomics.</title>
        <authorList>
            <person name="Mo W."/>
            <person name="Lu W."/>
            <person name="Yang X."/>
            <person name="Qi J."/>
            <person name="Lv H."/>
        </authorList>
    </citation>
    <scope>NUCLEOTIDE SEQUENCE [LARGE SCALE GENOMIC DNA]</scope>
    <source>
        <strain evidence="8 9">FIM1</strain>
    </source>
</reference>
<feature type="compositionally biased region" description="Low complexity" evidence="5">
    <location>
        <begin position="307"/>
        <end position="331"/>
    </location>
</feature>
<dbReference type="PANTHER" id="PTHR46621:SF1">
    <property type="entry name" value="SNRNA-ACTIVATING PROTEIN COMPLEX SUBUNIT 4"/>
    <property type="match status" value="1"/>
</dbReference>
<evidence type="ECO:0000256" key="3">
    <source>
        <dbReference type="ARBA" id="ARBA00023163"/>
    </source>
</evidence>
<dbReference type="InterPro" id="IPR051575">
    <property type="entry name" value="Myb-like_DNA-bd"/>
</dbReference>
<keyword evidence="4" id="KW-0539">Nucleus</keyword>
<feature type="region of interest" description="Disordered" evidence="5">
    <location>
        <begin position="574"/>
        <end position="709"/>
    </location>
</feature>
<feature type="domain" description="Myb-like" evidence="6">
    <location>
        <begin position="58"/>
        <end position="129"/>
    </location>
</feature>
<evidence type="ECO:0000256" key="5">
    <source>
        <dbReference type="SAM" id="MobiDB-lite"/>
    </source>
</evidence>
<dbReference type="CDD" id="cd00167">
    <property type="entry name" value="SANT"/>
    <property type="match status" value="3"/>
</dbReference>
<feature type="compositionally biased region" description="Polar residues" evidence="5">
    <location>
        <begin position="679"/>
        <end position="706"/>
    </location>
</feature>
<dbReference type="SUPFAM" id="SSF46689">
    <property type="entry name" value="Homeodomain-like"/>
    <property type="match status" value="1"/>
</dbReference>
<evidence type="ECO:0000256" key="1">
    <source>
        <dbReference type="ARBA" id="ARBA00023015"/>
    </source>
</evidence>
<feature type="domain" description="Myb-like" evidence="6">
    <location>
        <begin position="130"/>
        <end position="180"/>
    </location>
</feature>
<feature type="region of interest" description="Disordered" evidence="5">
    <location>
        <begin position="763"/>
        <end position="791"/>
    </location>
</feature>
<evidence type="ECO:0000256" key="4">
    <source>
        <dbReference type="ARBA" id="ARBA00023242"/>
    </source>
</evidence>
<feature type="region of interest" description="Disordered" evidence="5">
    <location>
        <begin position="1"/>
        <end position="41"/>
    </location>
</feature>
<keyword evidence="1" id="KW-0805">Transcription regulation</keyword>
<keyword evidence="2" id="KW-0238">DNA-binding</keyword>
<feature type="domain" description="HTH myb-type" evidence="7">
    <location>
        <begin position="130"/>
        <end position="184"/>
    </location>
</feature>
<sequence length="791" mass="88052">MSLVSEGKVSSSGAGDESNDFGGDGSHGSMRKKMKKEPVNALEVSESLGYQTFRRKMRKIWSKDEDELLRKLVNEALVKLGFVDGIKSIKNIEQSSEAAKKIPWDELAEREEFENKRATDVKKRWTSSLDPVLRKGKWTPEEDELLLKSYEEHGPQWLKISYVLKHRTEDQCAKRYIEVLDPSTKDRLRPWDEEEDVLLIAKVKKYGTKWRQISTEMDARPSLTCRNRWRKIITMVVRGAASEKVKSAVQAGNTDAAQELMDLKAESDKEERNASRSGSVSPSDEQKIPPPLPQQQLEPQPQPQPQSQPQSQPQTQPQSQPQSQPASQTASRPVSRMASPQDSVRSAHSDSKKEESSPMVFSKTNAAASLLNSLKNSRSPAIPNANANTPDQSSVLNSFRSPSPQFPSNQTHASLLSDHHSVKKDSALPSPGNFLHIPIAEPKRQQPETTVDWKFTLKESSGHTLSNGVISDMYLVKQLIEHAKSNDLKISIHQHIHNHYLAPRQASPPPLMVHQHPRAGTNSAQELPRIRSPSFSDLDADFLAKTPNFQTWSLEEENPSPYGLNDKLQRFYHHHHHHHHDSQVQGNTNGNNVPVPMNTASSNTSYASPAPPEIREIGPSRHSHFNYLPPTLKPQLGSSESTKPIELSRLLNPSPGSSYNNKKRRSKRKHKSDSRNSSAAGSTGNTPGDDSASRNKVTPSSRSSLSVMEEDGNDFWENLRSLGGNIGGVQESPNMSNMNELFQGNGNADTPSGYDAIFKLVEQGHSQSQSHSQDQQQGTEEASAEFTFNPS</sequence>
<feature type="domain" description="HTH myb-type" evidence="7">
    <location>
        <begin position="189"/>
        <end position="237"/>
    </location>
</feature>
<evidence type="ECO:0000256" key="2">
    <source>
        <dbReference type="ARBA" id="ARBA00023125"/>
    </source>
</evidence>
<feature type="domain" description="Myb-like" evidence="6">
    <location>
        <begin position="183"/>
        <end position="233"/>
    </location>
</feature>
<name>A0ABX6ERQ2_KLUMA</name>
<feature type="region of interest" description="Disordered" evidence="5">
    <location>
        <begin position="264"/>
        <end position="361"/>
    </location>
</feature>
<organism evidence="8 9">
    <name type="scientific">Kluyveromyces marxianus</name>
    <name type="common">Yeast</name>
    <name type="synonym">Candida kefyr</name>
    <dbReference type="NCBI Taxonomy" id="4911"/>
    <lineage>
        <taxon>Eukaryota</taxon>
        <taxon>Fungi</taxon>
        <taxon>Dikarya</taxon>
        <taxon>Ascomycota</taxon>
        <taxon>Saccharomycotina</taxon>
        <taxon>Saccharomycetes</taxon>
        <taxon>Saccharomycetales</taxon>
        <taxon>Saccharomycetaceae</taxon>
        <taxon>Kluyveromyces</taxon>
    </lineage>
</organism>
<evidence type="ECO:0000259" key="6">
    <source>
        <dbReference type="PROSITE" id="PS50090"/>
    </source>
</evidence>
<reference evidence="8 9" key="2">
    <citation type="submission" date="2019-11" db="EMBL/GenBank/DDBJ databases">
        <authorList>
            <person name="Lu H."/>
        </authorList>
    </citation>
    <scope>NUCLEOTIDE SEQUENCE [LARGE SCALE GENOMIC DNA]</scope>
    <source>
        <strain evidence="8 9">FIM1</strain>
    </source>
</reference>
<feature type="compositionally biased region" description="Basic and acidic residues" evidence="5">
    <location>
        <begin position="264"/>
        <end position="274"/>
    </location>
</feature>
<dbReference type="Pfam" id="PF00249">
    <property type="entry name" value="Myb_DNA-binding"/>
    <property type="match status" value="1"/>
</dbReference>
<dbReference type="PROSITE" id="PS51294">
    <property type="entry name" value="HTH_MYB"/>
    <property type="match status" value="2"/>
</dbReference>
<dbReference type="InterPro" id="IPR009057">
    <property type="entry name" value="Homeodomain-like_sf"/>
</dbReference>
<feature type="compositionally biased region" description="Low complexity" evidence="5">
    <location>
        <begin position="763"/>
        <end position="778"/>
    </location>
</feature>
<dbReference type="Pfam" id="PF13921">
    <property type="entry name" value="Myb_DNA-bind_6"/>
    <property type="match status" value="1"/>
</dbReference>
<evidence type="ECO:0000313" key="8">
    <source>
        <dbReference type="EMBL" id="QGN14412.1"/>
    </source>
</evidence>
<evidence type="ECO:0000259" key="7">
    <source>
        <dbReference type="PROSITE" id="PS51294"/>
    </source>
</evidence>
<protein>
    <submittedName>
        <fullName evidence="8">Myb-like DNA-binding protein BAS1</fullName>
    </submittedName>
</protein>
<dbReference type="SMART" id="SM00717">
    <property type="entry name" value="SANT"/>
    <property type="match status" value="3"/>
</dbReference>
<keyword evidence="9" id="KW-1185">Reference proteome</keyword>
<dbReference type="Proteomes" id="UP000422736">
    <property type="component" value="Chromosome 2"/>
</dbReference>